<proteinExistence type="predicted"/>
<name>A0A367ZNU6_9BACT</name>
<dbReference type="EMBL" id="QOQW01000010">
    <property type="protein sequence ID" value="RCK79783.1"/>
    <property type="molecule type" value="Genomic_DNA"/>
</dbReference>
<organism evidence="1 2">
    <name type="scientific">Candidatus Ozemobacter sibiricus</name>
    <dbReference type="NCBI Taxonomy" id="2268124"/>
    <lineage>
        <taxon>Bacteria</taxon>
        <taxon>Candidatus Ozemobacteria</taxon>
        <taxon>Candidatus Ozemobacterales</taxon>
        <taxon>Candidatus Ozemobacteraceae</taxon>
        <taxon>Candidatus Ozemobacter</taxon>
    </lineage>
</organism>
<evidence type="ECO:0000313" key="2">
    <source>
        <dbReference type="Proteomes" id="UP000252355"/>
    </source>
</evidence>
<gene>
    <name evidence="1" type="ORF">OZSIB_3937</name>
</gene>
<comment type="caution">
    <text evidence="1">The sequence shown here is derived from an EMBL/GenBank/DDBJ whole genome shotgun (WGS) entry which is preliminary data.</text>
</comment>
<dbReference type="Proteomes" id="UP000252355">
    <property type="component" value="Unassembled WGS sequence"/>
</dbReference>
<protein>
    <submittedName>
        <fullName evidence="1">Uncharacterized protein</fullName>
    </submittedName>
</protein>
<evidence type="ECO:0000313" key="1">
    <source>
        <dbReference type="EMBL" id="RCK79783.1"/>
    </source>
</evidence>
<accession>A0A367ZNU6</accession>
<reference evidence="1 2" key="1">
    <citation type="submission" date="2018-05" db="EMBL/GenBank/DDBJ databases">
        <title>A metagenomic window into the 2 km-deep terrestrial subsurface aquifer revealed taxonomically and functionally diverse microbial community comprising novel uncultured bacterial lineages.</title>
        <authorList>
            <person name="Kadnikov V.V."/>
            <person name="Mardanov A.V."/>
            <person name="Beletsky A.V."/>
            <person name="Banks D."/>
            <person name="Pimenov N.V."/>
            <person name="Frank Y.A."/>
            <person name="Karnachuk O.V."/>
            <person name="Ravin N.V."/>
        </authorList>
    </citation>
    <scope>NUCLEOTIDE SEQUENCE [LARGE SCALE GENOMIC DNA]</scope>
    <source>
        <strain evidence="1">BY5</strain>
    </source>
</reference>
<dbReference type="AlphaFoldDB" id="A0A367ZNU6"/>
<sequence>MRKRWGRRTVVPLWWATALVVVGLAWPAWGETELGQRIGLGEELVALVTKASADPTFPDQPAGRQALDTFLARLQDALAREPGETVRLVARWARQGRHRQAGRRVLEEILGRARERLALLSDAGAPAAPAAGQPAQKELAEQAVRAIAQIDRFRAATPALPPPVPAFPLRPGPADLAAPVPAGASAPINVAVDGAIMHLCSPSARERLIALATAAFPGLGPVRVEVRPAARPAGEGGRSGLAGSAPGLDLELFLYDWTPPFTFMGFGPVAALAARFAFTGVPVDLLSDDRVPTPGEVFSDERLASFTVVLDLTALEKVSAAGDPTGRQAMTLIWPGQSCSLAVDDERTARGVEKDLADELGLGFRGMGESGPPGTVTVGNAGDDLALLVTGRTVQGQAFQVLGLLEPGQGQPAFAAAVLLLDGRRPGFPLSLVWPAVPSNVTAAACRAFRKLLVFYPWLEDLWCCTTPEGRRLLVLAGRGWRPGDQKPEAAEPAR</sequence>